<proteinExistence type="predicted"/>
<evidence type="ECO:0000313" key="2">
    <source>
        <dbReference type="EMBL" id="GIM88463.1"/>
    </source>
</evidence>
<feature type="transmembrane region" description="Helical" evidence="1">
    <location>
        <begin position="29"/>
        <end position="49"/>
    </location>
</feature>
<dbReference type="Proteomes" id="UP000677082">
    <property type="component" value="Unassembled WGS sequence"/>
</dbReference>
<evidence type="ECO:0000313" key="3">
    <source>
        <dbReference type="Proteomes" id="UP000677082"/>
    </source>
</evidence>
<organism evidence="2 3">
    <name type="scientific">Paractinoplanes toevensis</name>
    <dbReference type="NCBI Taxonomy" id="571911"/>
    <lineage>
        <taxon>Bacteria</taxon>
        <taxon>Bacillati</taxon>
        <taxon>Actinomycetota</taxon>
        <taxon>Actinomycetes</taxon>
        <taxon>Micromonosporales</taxon>
        <taxon>Micromonosporaceae</taxon>
        <taxon>Paractinoplanes</taxon>
    </lineage>
</organism>
<dbReference type="AlphaFoldDB" id="A0A919T3A2"/>
<keyword evidence="1" id="KW-0812">Transmembrane</keyword>
<name>A0A919T3A2_9ACTN</name>
<keyword evidence="1" id="KW-0472">Membrane</keyword>
<dbReference type="EMBL" id="BOQN01000003">
    <property type="protein sequence ID" value="GIM88463.1"/>
    <property type="molecule type" value="Genomic_DNA"/>
</dbReference>
<reference evidence="2 3" key="1">
    <citation type="submission" date="2021-03" db="EMBL/GenBank/DDBJ databases">
        <title>Whole genome shotgun sequence of Actinoplanes toevensis NBRC 105298.</title>
        <authorList>
            <person name="Komaki H."/>
            <person name="Tamura T."/>
        </authorList>
    </citation>
    <scope>NUCLEOTIDE SEQUENCE [LARGE SCALE GENOMIC DNA]</scope>
    <source>
        <strain evidence="2 3">NBRC 105298</strain>
    </source>
</reference>
<evidence type="ECO:0000256" key="1">
    <source>
        <dbReference type="SAM" id="Phobius"/>
    </source>
</evidence>
<keyword evidence="1" id="KW-1133">Transmembrane helix</keyword>
<gene>
    <name evidence="2" type="ORF">Ato02nite_002560</name>
</gene>
<comment type="caution">
    <text evidence="2">The sequence shown here is derived from an EMBL/GenBank/DDBJ whole genome shotgun (WGS) entry which is preliminary data.</text>
</comment>
<keyword evidence="3" id="KW-1185">Reference proteome</keyword>
<dbReference type="RefSeq" id="WP_213004448.1">
    <property type="nucleotide sequence ID" value="NZ_BOQN01000003.1"/>
</dbReference>
<sequence>MQILVKIIVTAIAGGLTYLLTNITEQPKIWQLTMSVFVAGIVLVVQFLIENAEQARRTQTENAEQAAWLKESVGAISAAATHLATAEGHLDRQSLSRLIDATSMTSFDRYRGFVDEGEFWASDLGLRYLDRQRRAIERKVQIRRLFLLDEDATDTDQIKSLLEPHQKIGVETRTLLPEDVDFLYQNDLADFIVFDQKISYEFHTARSVRKNVTPQIDSVALVVNPLLVKRRQDRFEELWKAARADITTKGT</sequence>
<feature type="transmembrane region" description="Helical" evidence="1">
    <location>
        <begin position="7"/>
        <end position="23"/>
    </location>
</feature>
<accession>A0A919T3A2</accession>
<protein>
    <submittedName>
        <fullName evidence="2">Uncharacterized protein</fullName>
    </submittedName>
</protein>